<gene>
    <name evidence="1" type="ORF">FF306_00165</name>
</gene>
<dbReference type="EMBL" id="BDDX01000001">
    <property type="protein sequence ID" value="GAT90072.1"/>
    <property type="molecule type" value="Genomic_DNA"/>
</dbReference>
<evidence type="ECO:0000313" key="2">
    <source>
        <dbReference type="Proteomes" id="UP000186588"/>
    </source>
</evidence>
<dbReference type="Proteomes" id="UP000186588">
    <property type="component" value="Unassembled WGS sequence"/>
</dbReference>
<protein>
    <submittedName>
        <fullName evidence="1">Uncharacterized protein</fullName>
    </submittedName>
</protein>
<dbReference type="AlphaFoldDB" id="A0A1L8CFV9"/>
<dbReference type="RefSeq" id="WP_094750430.1">
    <property type="nucleotide sequence ID" value="NZ_BDDX01000001.1"/>
</dbReference>
<evidence type="ECO:0000313" key="1">
    <source>
        <dbReference type="EMBL" id="GAT90072.1"/>
    </source>
</evidence>
<organism evidence="1 2">
    <name type="scientific">Apilactobacillus kunkeei</name>
    <dbReference type="NCBI Taxonomy" id="148814"/>
    <lineage>
        <taxon>Bacteria</taxon>
        <taxon>Bacillati</taxon>
        <taxon>Bacillota</taxon>
        <taxon>Bacilli</taxon>
        <taxon>Lactobacillales</taxon>
        <taxon>Lactobacillaceae</taxon>
        <taxon>Apilactobacillus</taxon>
    </lineage>
</organism>
<comment type="caution">
    <text evidence="1">The sequence shown here is derived from an EMBL/GenBank/DDBJ whole genome shotgun (WGS) entry which is preliminary data.</text>
</comment>
<proteinExistence type="predicted"/>
<name>A0A1L8CFV9_9LACO</name>
<sequence>MMTSEHDYIISKIQKIENKYGSIENAPDDDKDLVELQSKDILGKDEEEVYKENEHVYAHIGAITPAKIQKKHGTLNELISIEIAKNPDIKSSEIAKNIGSKRSSVLTCITRAQLRHSYYQVVVDDKVLRASTLNELMNSVIKLGYETSPKKFKKQFGVDKHIFTRDVYVKE</sequence>
<accession>A0A1L8CFV9</accession>
<reference evidence="1 2" key="1">
    <citation type="journal article" date="2016" name="Syst. Appl. Microbiol.">
        <title>Genomic characterization of a fructophilic bee symbiont Lactobacillus kunkeei reveals its niche-specific adaptation.</title>
        <authorList>
            <person name="Maeno S."/>
            <person name="Tanizawa Y."/>
            <person name="Kanesaki Y."/>
            <person name="Kubota E."/>
            <person name="Kumar H."/>
            <person name="Dicks L."/>
            <person name="Salminen S."/>
            <person name="Nakagawa J."/>
            <person name="Arita M."/>
            <person name="Endo A."/>
        </authorList>
    </citation>
    <scope>NUCLEOTIDE SEQUENCE [LARGE SCALE GENOMIC DNA]</scope>
    <source>
        <strain evidence="1 2">FF30-6</strain>
    </source>
</reference>